<dbReference type="FunFam" id="3.30.200.20:FF:000162">
    <property type="entry name" value="Adenine nucleotide alpha hydrolase-like domain kinase"/>
    <property type="match status" value="1"/>
</dbReference>
<keyword evidence="8" id="KW-0067">ATP-binding</keyword>
<evidence type="ECO:0000256" key="8">
    <source>
        <dbReference type="ARBA" id="ARBA00022840"/>
    </source>
</evidence>
<evidence type="ECO:0000313" key="13">
    <source>
        <dbReference type="Proteomes" id="UP000585474"/>
    </source>
</evidence>
<evidence type="ECO:0000256" key="7">
    <source>
        <dbReference type="ARBA" id="ARBA00022777"/>
    </source>
</evidence>
<dbReference type="GO" id="GO:0005524">
    <property type="term" value="F:ATP binding"/>
    <property type="evidence" value="ECO:0007669"/>
    <property type="project" value="UniProtKB-KW"/>
</dbReference>
<dbReference type="InterPro" id="IPR052232">
    <property type="entry name" value="RLK_Ser/Thr-Kinase"/>
</dbReference>
<dbReference type="PANTHER" id="PTHR47984:SF14">
    <property type="entry name" value="OS01G0323000 PROTEIN"/>
    <property type="match status" value="1"/>
</dbReference>
<sequence>MEPQRVVVIQDASREVSLGAIKWALQGMSLRPGDTLTLLSVLHQVNNPSMLSFMGARKPMGYKIRVDTSMFGANHKIVEEEVAKKKEEYQNNEDLTQLSKLYQMKKIKFKIDVDAGPSPKVVALEAATKLGATWVILDRQMKKDKKYYLEKLSYGDDLFSIELFPPMSGSSLGSTETTSSCFSEEKNIPSHNLRENAAKQNRETVKKVTSDTIPNKHEISSIEGHGRIPAQTPTEHSGTEDMMDGERNSFMQSSKLQTNGFSSENVIFEGGYGAVFRGQLKNMLTIAVKKHKDASFHGEKKFNAEVLALGKTRHKNVIMLLGSCLEGSQRLLVYEYVCNGSLDQQLTNCEVLTWGARMTIALGVSRGLNHLHANNIIHRNITPNNILVTHDYEPLVGGFGIATQHDSDQSDHSVMGTFGYLHQNLQRVGKHHSRQTSTPLVLFCYSSSQAGLLMTRDLTAIVSWDG</sequence>
<keyword evidence="10" id="KW-0472">Membrane</keyword>
<accession>A0A7J0DLU2</accession>
<evidence type="ECO:0000256" key="3">
    <source>
        <dbReference type="ARBA" id="ARBA00022553"/>
    </source>
</evidence>
<evidence type="ECO:0000256" key="10">
    <source>
        <dbReference type="ARBA" id="ARBA00023136"/>
    </source>
</evidence>
<protein>
    <recommendedName>
        <fullName evidence="2">non-specific serine/threonine protein kinase</fullName>
        <ecNumber evidence="2">2.7.11.1</ecNumber>
    </recommendedName>
</protein>
<organism evidence="12 13">
    <name type="scientific">Actinidia rufa</name>
    <dbReference type="NCBI Taxonomy" id="165716"/>
    <lineage>
        <taxon>Eukaryota</taxon>
        <taxon>Viridiplantae</taxon>
        <taxon>Streptophyta</taxon>
        <taxon>Embryophyta</taxon>
        <taxon>Tracheophyta</taxon>
        <taxon>Spermatophyta</taxon>
        <taxon>Magnoliopsida</taxon>
        <taxon>eudicotyledons</taxon>
        <taxon>Gunneridae</taxon>
        <taxon>Pentapetalae</taxon>
        <taxon>asterids</taxon>
        <taxon>Ericales</taxon>
        <taxon>Actinidiaceae</taxon>
        <taxon>Actinidia</taxon>
    </lineage>
</organism>
<evidence type="ECO:0000256" key="6">
    <source>
        <dbReference type="ARBA" id="ARBA00022741"/>
    </source>
</evidence>
<gene>
    <name evidence="12" type="ORF">Acr_00g0054260</name>
</gene>
<dbReference type="Gene3D" id="1.10.510.10">
    <property type="entry name" value="Transferase(Phosphotransferase) domain 1"/>
    <property type="match status" value="1"/>
</dbReference>
<dbReference type="InterPro" id="IPR011009">
    <property type="entry name" value="Kinase-like_dom_sf"/>
</dbReference>
<evidence type="ECO:0000256" key="4">
    <source>
        <dbReference type="ARBA" id="ARBA00022679"/>
    </source>
</evidence>
<keyword evidence="13" id="KW-1185">Reference proteome</keyword>
<keyword evidence="6" id="KW-0547">Nucleotide-binding</keyword>
<keyword evidence="3" id="KW-0597">Phosphoprotein</keyword>
<dbReference type="Gene3D" id="3.30.200.20">
    <property type="entry name" value="Phosphorylase Kinase, domain 1"/>
    <property type="match status" value="1"/>
</dbReference>
<proteinExistence type="predicted"/>
<dbReference type="InterPro" id="IPR001245">
    <property type="entry name" value="Ser-Thr/Tyr_kinase_cat_dom"/>
</dbReference>
<dbReference type="OrthoDB" id="4062651at2759"/>
<comment type="subcellular location">
    <subcellularLocation>
        <location evidence="1">Membrane</location>
        <topology evidence="1">Single-pass membrane protein</topology>
    </subcellularLocation>
</comment>
<keyword evidence="12" id="KW-0675">Receptor</keyword>
<dbReference type="EMBL" id="BJWL01000293">
    <property type="protein sequence ID" value="GFS37840.1"/>
    <property type="molecule type" value="Genomic_DNA"/>
</dbReference>
<dbReference type="Pfam" id="PF07714">
    <property type="entry name" value="PK_Tyr_Ser-Thr"/>
    <property type="match status" value="1"/>
</dbReference>
<evidence type="ECO:0000313" key="12">
    <source>
        <dbReference type="EMBL" id="GFS37840.1"/>
    </source>
</evidence>
<name>A0A7J0DLU2_9ERIC</name>
<feature type="domain" description="Protein kinase" evidence="11">
    <location>
        <begin position="261"/>
        <end position="466"/>
    </location>
</feature>
<reference evidence="13" key="1">
    <citation type="submission" date="2019-07" db="EMBL/GenBank/DDBJ databases">
        <title>De Novo Assembly of kiwifruit Actinidia rufa.</title>
        <authorList>
            <person name="Sugita-Konishi S."/>
            <person name="Sato K."/>
            <person name="Mori E."/>
            <person name="Abe Y."/>
            <person name="Kisaki G."/>
            <person name="Hamano K."/>
            <person name="Suezawa K."/>
            <person name="Otani M."/>
            <person name="Fukuda T."/>
            <person name="Manabe T."/>
            <person name="Gomi K."/>
            <person name="Tabuchi M."/>
            <person name="Akimitsu K."/>
            <person name="Kataoka I."/>
        </authorList>
    </citation>
    <scope>NUCLEOTIDE SEQUENCE [LARGE SCALE GENOMIC DNA]</scope>
    <source>
        <strain evidence="13">cv. Fuchu</strain>
    </source>
</reference>
<evidence type="ECO:0000256" key="9">
    <source>
        <dbReference type="ARBA" id="ARBA00022989"/>
    </source>
</evidence>
<dbReference type="InterPro" id="IPR014729">
    <property type="entry name" value="Rossmann-like_a/b/a_fold"/>
</dbReference>
<dbReference type="GO" id="GO:0004674">
    <property type="term" value="F:protein serine/threonine kinase activity"/>
    <property type="evidence" value="ECO:0007669"/>
    <property type="project" value="UniProtKB-EC"/>
</dbReference>
<dbReference type="SUPFAM" id="SSF56112">
    <property type="entry name" value="Protein kinase-like (PK-like)"/>
    <property type="match status" value="1"/>
</dbReference>
<keyword evidence="7 12" id="KW-0418">Kinase</keyword>
<evidence type="ECO:0000256" key="5">
    <source>
        <dbReference type="ARBA" id="ARBA00022692"/>
    </source>
</evidence>
<evidence type="ECO:0000256" key="2">
    <source>
        <dbReference type="ARBA" id="ARBA00012513"/>
    </source>
</evidence>
<evidence type="ECO:0000259" key="11">
    <source>
        <dbReference type="PROSITE" id="PS50011"/>
    </source>
</evidence>
<dbReference type="Gene3D" id="3.40.50.620">
    <property type="entry name" value="HUPs"/>
    <property type="match status" value="1"/>
</dbReference>
<dbReference type="InterPro" id="IPR000719">
    <property type="entry name" value="Prot_kinase_dom"/>
</dbReference>
<dbReference type="Proteomes" id="UP000585474">
    <property type="component" value="Unassembled WGS sequence"/>
</dbReference>
<dbReference type="PANTHER" id="PTHR47984">
    <property type="entry name" value="OS01G0323000 PROTEIN"/>
    <property type="match status" value="1"/>
</dbReference>
<dbReference type="AlphaFoldDB" id="A0A7J0DLU2"/>
<dbReference type="PROSITE" id="PS50011">
    <property type="entry name" value="PROTEIN_KINASE_DOM"/>
    <property type="match status" value="1"/>
</dbReference>
<evidence type="ECO:0000256" key="1">
    <source>
        <dbReference type="ARBA" id="ARBA00004167"/>
    </source>
</evidence>
<comment type="caution">
    <text evidence="12">The sequence shown here is derived from an EMBL/GenBank/DDBJ whole genome shotgun (WGS) entry which is preliminary data.</text>
</comment>
<keyword evidence="4" id="KW-0808">Transferase</keyword>
<dbReference type="GO" id="GO:0016020">
    <property type="term" value="C:membrane"/>
    <property type="evidence" value="ECO:0007669"/>
    <property type="project" value="UniProtKB-SubCell"/>
</dbReference>
<keyword evidence="9" id="KW-1133">Transmembrane helix</keyword>
<keyword evidence="5" id="KW-0812">Transmembrane</keyword>
<dbReference type="EC" id="2.7.11.1" evidence="2"/>